<evidence type="ECO:0000256" key="3">
    <source>
        <dbReference type="ARBA" id="ARBA00022692"/>
    </source>
</evidence>
<name>A0ABY2XC23_9RHOB</name>
<feature type="transmembrane region" description="Helical" evidence="8">
    <location>
        <begin position="128"/>
        <end position="148"/>
    </location>
</feature>
<comment type="subcellular location">
    <subcellularLocation>
        <location evidence="8">Cell membrane</location>
        <topology evidence="8">Multi-pass membrane protein</topology>
    </subcellularLocation>
</comment>
<dbReference type="EMBL" id="VCPC01000001">
    <property type="protein sequence ID" value="TMV14573.1"/>
    <property type="molecule type" value="Genomic_DNA"/>
</dbReference>
<feature type="transmembrane region" description="Helical" evidence="8">
    <location>
        <begin position="99"/>
        <end position="122"/>
    </location>
</feature>
<keyword evidence="5 8" id="KW-0406">Ion transport</keyword>
<dbReference type="RefSeq" id="WP_138861923.1">
    <property type="nucleotide sequence ID" value="NZ_VCPC01000001.1"/>
</dbReference>
<dbReference type="Pfam" id="PF02659">
    <property type="entry name" value="Mntp"/>
    <property type="match status" value="1"/>
</dbReference>
<sequence length="183" mass="18387">MTPLSIAAIAIAMSLDSFVVALASNARPGPRPSLTRALKTGAVFGAVEAATPVIGWAIGTTASQFIVSVDHWIAFALLAAVGVRMMMPATRDATPAPTTVMALLFAAVATSIDAMAVGVSLAFAEVNILVVALATGFTTMAMAATGHLAGRMVGFRAGRVAEIAGGIALVGIGALILMEHLAA</sequence>
<evidence type="ECO:0000313" key="10">
    <source>
        <dbReference type="Proteomes" id="UP001191082"/>
    </source>
</evidence>
<evidence type="ECO:0000256" key="5">
    <source>
        <dbReference type="ARBA" id="ARBA00023065"/>
    </source>
</evidence>
<comment type="similarity">
    <text evidence="8">Belongs to the MntP (TC 9.B.29) family.</text>
</comment>
<dbReference type="InterPro" id="IPR022929">
    <property type="entry name" value="Put_MntP"/>
</dbReference>
<protein>
    <recommendedName>
        <fullName evidence="8">Putative manganese efflux pump MntP</fullName>
    </recommendedName>
</protein>
<keyword evidence="6 8" id="KW-0472">Membrane</keyword>
<accession>A0ABY2XC23</accession>
<evidence type="ECO:0000256" key="1">
    <source>
        <dbReference type="ARBA" id="ARBA00022448"/>
    </source>
</evidence>
<evidence type="ECO:0000313" key="9">
    <source>
        <dbReference type="EMBL" id="TMV14573.1"/>
    </source>
</evidence>
<feature type="transmembrane region" description="Helical" evidence="8">
    <location>
        <begin position="160"/>
        <end position="178"/>
    </location>
</feature>
<evidence type="ECO:0000256" key="8">
    <source>
        <dbReference type="HAMAP-Rule" id="MF_01521"/>
    </source>
</evidence>
<reference evidence="9 10" key="1">
    <citation type="submission" date="2019-05" db="EMBL/GenBank/DDBJ databases">
        <title>Marivita sp. nov. isolated from sea sediment.</title>
        <authorList>
            <person name="Kim W."/>
        </authorList>
    </citation>
    <scope>NUCLEOTIDE SEQUENCE [LARGE SCALE GENOMIC DNA]</scope>
    <source>
        <strain evidence="9 10">CAU 1492</strain>
    </source>
</reference>
<dbReference type="HAMAP" id="MF_01521">
    <property type="entry name" value="MntP_pump"/>
    <property type="match status" value="1"/>
</dbReference>
<gene>
    <name evidence="8" type="primary">mntP</name>
    <name evidence="9" type="ORF">FGK64_00860</name>
</gene>
<evidence type="ECO:0000256" key="4">
    <source>
        <dbReference type="ARBA" id="ARBA00022989"/>
    </source>
</evidence>
<feature type="transmembrane region" description="Helical" evidence="8">
    <location>
        <begin position="37"/>
        <end position="59"/>
    </location>
</feature>
<dbReference type="PANTHER" id="PTHR35529:SF1">
    <property type="entry name" value="MANGANESE EFFLUX PUMP MNTP-RELATED"/>
    <property type="match status" value="1"/>
</dbReference>
<evidence type="ECO:0000256" key="2">
    <source>
        <dbReference type="ARBA" id="ARBA00022475"/>
    </source>
</evidence>
<keyword evidence="10" id="KW-1185">Reference proteome</keyword>
<evidence type="ECO:0000256" key="7">
    <source>
        <dbReference type="ARBA" id="ARBA00023211"/>
    </source>
</evidence>
<keyword evidence="3 8" id="KW-0812">Transmembrane</keyword>
<proteinExistence type="inferred from homology"/>
<keyword evidence="4 8" id="KW-1133">Transmembrane helix</keyword>
<feature type="transmembrane region" description="Helical" evidence="8">
    <location>
        <begin position="65"/>
        <end position="87"/>
    </location>
</feature>
<dbReference type="InterPro" id="IPR003810">
    <property type="entry name" value="Mntp/YtaF"/>
</dbReference>
<dbReference type="PANTHER" id="PTHR35529">
    <property type="entry name" value="MANGANESE EFFLUX PUMP MNTP-RELATED"/>
    <property type="match status" value="1"/>
</dbReference>
<keyword evidence="1 8" id="KW-0813">Transport</keyword>
<evidence type="ECO:0000256" key="6">
    <source>
        <dbReference type="ARBA" id="ARBA00023136"/>
    </source>
</evidence>
<organism evidence="9 10">
    <name type="scientific">Arenibacterium halophilum</name>
    <dbReference type="NCBI Taxonomy" id="2583821"/>
    <lineage>
        <taxon>Bacteria</taxon>
        <taxon>Pseudomonadati</taxon>
        <taxon>Pseudomonadota</taxon>
        <taxon>Alphaproteobacteria</taxon>
        <taxon>Rhodobacterales</taxon>
        <taxon>Paracoccaceae</taxon>
        <taxon>Arenibacterium</taxon>
    </lineage>
</organism>
<comment type="caution">
    <text evidence="9">The sequence shown here is derived from an EMBL/GenBank/DDBJ whole genome shotgun (WGS) entry which is preliminary data.</text>
</comment>
<feature type="transmembrane region" description="Helical" evidence="8">
    <location>
        <begin position="6"/>
        <end position="25"/>
    </location>
</feature>
<keyword evidence="2 8" id="KW-1003">Cell membrane</keyword>
<dbReference type="Proteomes" id="UP001191082">
    <property type="component" value="Unassembled WGS sequence"/>
</dbReference>
<comment type="function">
    <text evidence="8">Probably functions as a manganese efflux pump.</text>
</comment>
<keyword evidence="7 8" id="KW-0464">Manganese</keyword>